<sequence length="154" mass="15997">MPTTLLLTIGLTIVILAVAAGLTARAHRTRPALVGLGLAAVVVGLYLTGLTQLAADQTLAVVDWFQRTPWTVLTSWGVGLLGGGALLVLIGAFLSTGQRRPAAKAAQPAAPASSPRPQVQGGQPSQQPKPQKAPKGLDPEDAEIEELLRKRGIM</sequence>
<evidence type="ECO:0000313" key="4">
    <source>
        <dbReference type="Proteomes" id="UP000093501"/>
    </source>
</evidence>
<feature type="compositionally biased region" description="Low complexity" evidence="1">
    <location>
        <begin position="102"/>
        <end position="136"/>
    </location>
</feature>
<dbReference type="AlphaFoldDB" id="A0A1C0AGI6"/>
<name>A0A1C0AGI6_9ACTN</name>
<organism evidence="3 4">
    <name type="scientific">Tessaracoccus lapidicaptus</name>
    <dbReference type="NCBI Taxonomy" id="1427523"/>
    <lineage>
        <taxon>Bacteria</taxon>
        <taxon>Bacillati</taxon>
        <taxon>Actinomycetota</taxon>
        <taxon>Actinomycetes</taxon>
        <taxon>Propionibacteriales</taxon>
        <taxon>Propionibacteriaceae</taxon>
        <taxon>Tessaracoccus</taxon>
    </lineage>
</organism>
<gene>
    <name evidence="3" type="ORF">BCR15_10220</name>
</gene>
<evidence type="ECO:0000256" key="1">
    <source>
        <dbReference type="SAM" id="MobiDB-lite"/>
    </source>
</evidence>
<keyword evidence="2" id="KW-1133">Transmembrane helix</keyword>
<evidence type="ECO:0000256" key="2">
    <source>
        <dbReference type="SAM" id="Phobius"/>
    </source>
</evidence>
<accession>A0A1C0AGI6</accession>
<keyword evidence="2" id="KW-0812">Transmembrane</keyword>
<protein>
    <submittedName>
        <fullName evidence="3">Uncharacterized protein</fullName>
    </submittedName>
</protein>
<dbReference type="EMBL" id="MBQD01000027">
    <property type="protein sequence ID" value="OCL30843.1"/>
    <property type="molecule type" value="Genomic_DNA"/>
</dbReference>
<feature type="transmembrane region" description="Helical" evidence="2">
    <location>
        <begin position="33"/>
        <end position="55"/>
    </location>
</feature>
<reference evidence="4" key="1">
    <citation type="submission" date="2016-07" db="EMBL/GenBank/DDBJ databases">
        <authorList>
            <person name="Florea S."/>
            <person name="Webb J.S."/>
            <person name="Jaromczyk J."/>
            <person name="Schardl C.L."/>
        </authorList>
    </citation>
    <scope>NUCLEOTIDE SEQUENCE [LARGE SCALE GENOMIC DNA]</scope>
    <source>
        <strain evidence="4">IPBSL-7</strain>
    </source>
</reference>
<feature type="transmembrane region" description="Helical" evidence="2">
    <location>
        <begin position="75"/>
        <end position="94"/>
    </location>
</feature>
<evidence type="ECO:0000313" key="3">
    <source>
        <dbReference type="EMBL" id="OCL30843.1"/>
    </source>
</evidence>
<feature type="region of interest" description="Disordered" evidence="1">
    <location>
        <begin position="102"/>
        <end position="154"/>
    </location>
</feature>
<keyword evidence="2" id="KW-0472">Membrane</keyword>
<dbReference type="RefSeq" id="WP_068752767.1">
    <property type="nucleotide sequence ID" value="NZ_LR214441.1"/>
</dbReference>
<comment type="caution">
    <text evidence="3">The sequence shown here is derived from an EMBL/GenBank/DDBJ whole genome shotgun (WGS) entry which is preliminary data.</text>
</comment>
<dbReference type="Proteomes" id="UP000093501">
    <property type="component" value="Unassembled WGS sequence"/>
</dbReference>
<proteinExistence type="predicted"/>
<feature type="transmembrane region" description="Helical" evidence="2">
    <location>
        <begin position="6"/>
        <end position="26"/>
    </location>
</feature>
<keyword evidence="4" id="KW-1185">Reference proteome</keyword>